<evidence type="ECO:0000256" key="8">
    <source>
        <dbReference type="ARBA" id="ARBA00023122"/>
    </source>
</evidence>
<evidence type="ECO:0000256" key="5">
    <source>
        <dbReference type="ARBA" id="ARBA00022882"/>
    </source>
</evidence>
<dbReference type="FunFam" id="1.10.3080.10:FF:000003">
    <property type="entry name" value="Chloride channel 2"/>
    <property type="match status" value="1"/>
</dbReference>
<keyword evidence="7" id="KW-0406">Ion transport</keyword>
<dbReference type="FunFam" id="3.10.580.10:FF:000058">
    <property type="entry name" value="Chloride channel protein"/>
    <property type="match status" value="1"/>
</dbReference>
<feature type="region of interest" description="Disordered" evidence="13">
    <location>
        <begin position="48"/>
        <end position="85"/>
    </location>
</feature>
<dbReference type="Proteomes" id="UP000261560">
    <property type="component" value="Unplaced"/>
</dbReference>
<dbReference type="GO" id="GO:0005247">
    <property type="term" value="F:voltage-gated chloride channel activity"/>
    <property type="evidence" value="ECO:0007669"/>
    <property type="project" value="TreeGrafter"/>
</dbReference>
<dbReference type="Gene3D" id="1.10.3080.10">
    <property type="entry name" value="Clc chloride channel"/>
    <property type="match status" value="1"/>
</dbReference>
<sequence>MAADASQRKALRYQQTLLYGEYREQLGSFARREAARLLTERQWRRQAVDDTTASSHRGQGRQLHHHHPVTLESHQSHASSAKKPRPYSKCQCLARVRRYIVTKMGEDWIFLVLLGLTMALVSWSMDYASAKSLQYKWIHGELKGNVALQYLAWVTYPMILVVFASLFCHLVSPQAISGIPELKTILRGVVLKEYLTLKAFIAKVIGLTAGLGSGMPVGKEQGPFVHIASICAAVLSRFMSIFSGVYENPYGYTDILTVGCAVGVGCCFGTPLGVLFSIEVTSTYFAVRNYWRGYFAATFSAFIFRVLSVWNKDATITALFKTNFRMDFPFDLQELPAFAIIISCGFLGAFFVYLNRQVVLFMRRPTALTRFLTKRLIYPGAVTLIISTFTFPPGFGQFMAGELMPRECINSLFDNFTWTKISGSPTPPGLGRSSAWLHPHVSVFVILLFFFIMKFWMSAVSTTMPIPSGAFMPVFILAAFGRLIGEIMATLFPNGILFDGIVYRILPGGYAVIAAAMTGAVTHTVSTAVICFELTGQISHILPMMVAVILANMVAQGLQPSLYDSIIQVKKLPYLPELALGHIKYNIFVEDIMVRNVKFLSSQSTFRELNHLLESTSLKTIPLVDSKSMILLGSIERTELQALLDWWLSPERRVFEKGQSSPGQASPAAWESFTFVDEEVEEDADKEECNGPIPSPKPLEASTNHTDSRRTLQRLFSSTSSSGQIETQESTPPPLTDTMSPEEIKAWEEAELDKPIDMEQIRVDPSPFQLVEKTSLHKTHTLFSLLGLSHAYVTSIGKLVGVVALKEQLQKAIEGSTRSGVRLRPPLASFRDASRKAKKHQPSSSTASSPTRDRDLWGEGSRREGEL</sequence>
<evidence type="ECO:0000256" key="1">
    <source>
        <dbReference type="ARBA" id="ARBA00004141"/>
    </source>
</evidence>
<feature type="transmembrane region" description="Helical" evidence="14">
    <location>
        <begin position="469"/>
        <end position="492"/>
    </location>
</feature>
<keyword evidence="9 14" id="KW-0472">Membrane</keyword>
<name>A0A3B3DG46_ORYME</name>
<dbReference type="PRINTS" id="PR00762">
    <property type="entry name" value="CLCHANNEL"/>
</dbReference>
<dbReference type="OMA" id="KHIGDPE"/>
<feature type="compositionally biased region" description="Polar residues" evidence="13">
    <location>
        <begin position="714"/>
        <end position="730"/>
    </location>
</feature>
<dbReference type="InterPro" id="IPR001807">
    <property type="entry name" value="ClC"/>
</dbReference>
<dbReference type="GO" id="GO:0034707">
    <property type="term" value="C:chloride channel complex"/>
    <property type="evidence" value="ECO:0007669"/>
    <property type="project" value="UniProtKB-KW"/>
</dbReference>
<feature type="compositionally biased region" description="Basic residues" evidence="13">
    <location>
        <begin position="58"/>
        <end position="68"/>
    </location>
</feature>
<keyword evidence="16" id="KW-1185">Reference proteome</keyword>
<feature type="transmembrane region" description="Helical" evidence="14">
    <location>
        <begin position="108"/>
        <end position="130"/>
    </location>
</feature>
<reference evidence="15" key="2">
    <citation type="submission" date="2025-09" db="UniProtKB">
        <authorList>
            <consortium name="Ensembl"/>
        </authorList>
    </citation>
    <scope>IDENTIFICATION</scope>
</reference>
<keyword evidence="5" id="KW-0851">Voltage-gated channel</keyword>
<feature type="transmembrane region" description="Helical" evidence="14">
    <location>
        <begin position="290"/>
        <end position="310"/>
    </location>
</feature>
<evidence type="ECO:0000256" key="9">
    <source>
        <dbReference type="ARBA" id="ARBA00023136"/>
    </source>
</evidence>
<dbReference type="InterPro" id="IPR046342">
    <property type="entry name" value="CBS_dom_sf"/>
</dbReference>
<feature type="transmembrane region" description="Helical" evidence="14">
    <location>
        <begin position="436"/>
        <end position="457"/>
    </location>
</feature>
<dbReference type="GO" id="GO:0005886">
    <property type="term" value="C:plasma membrane"/>
    <property type="evidence" value="ECO:0007669"/>
    <property type="project" value="TreeGrafter"/>
</dbReference>
<keyword evidence="3 14" id="KW-0812">Transmembrane</keyword>
<proteinExistence type="predicted"/>
<keyword evidence="6 14" id="KW-1133">Transmembrane helix</keyword>
<feature type="region of interest" description="Disordered" evidence="13">
    <location>
        <begin position="814"/>
        <end position="867"/>
    </location>
</feature>
<dbReference type="PaxDb" id="30732-ENSOMEP00000029082"/>
<evidence type="ECO:0000256" key="10">
    <source>
        <dbReference type="ARBA" id="ARBA00023173"/>
    </source>
</evidence>
<feature type="transmembrane region" description="Helical" evidence="14">
    <location>
        <begin position="150"/>
        <end position="171"/>
    </location>
</feature>
<dbReference type="PANTHER" id="PTHR45720:SF4">
    <property type="entry name" value="CHLORIDE CHANNEL PROTEIN 1"/>
    <property type="match status" value="1"/>
</dbReference>
<dbReference type="InterPro" id="IPR050970">
    <property type="entry name" value="Cl_channel_volt-gated"/>
</dbReference>
<keyword evidence="2" id="KW-0813">Transport</keyword>
<feature type="transmembrane region" description="Helical" evidence="14">
    <location>
        <begin position="255"/>
        <end position="278"/>
    </location>
</feature>
<evidence type="ECO:0000256" key="11">
    <source>
        <dbReference type="ARBA" id="ARBA00023214"/>
    </source>
</evidence>
<dbReference type="CDD" id="cd04591">
    <property type="entry name" value="CBS_pair_voltage-gated_CLC_euk_bac"/>
    <property type="match status" value="1"/>
</dbReference>
<keyword evidence="12" id="KW-0407">Ion channel</keyword>
<evidence type="ECO:0000256" key="6">
    <source>
        <dbReference type="ARBA" id="ARBA00022989"/>
    </source>
</evidence>
<reference evidence="15" key="1">
    <citation type="submission" date="2025-08" db="UniProtKB">
        <authorList>
            <consortium name="Ensembl"/>
        </authorList>
    </citation>
    <scope>IDENTIFICATION</scope>
</reference>
<dbReference type="PANTHER" id="PTHR45720">
    <property type="entry name" value="CHLORIDE CHANNEL PROTEIN 2"/>
    <property type="match status" value="1"/>
</dbReference>
<evidence type="ECO:0000256" key="13">
    <source>
        <dbReference type="SAM" id="MobiDB-lite"/>
    </source>
</evidence>
<dbReference type="SUPFAM" id="SSF81340">
    <property type="entry name" value="Clc chloride channel"/>
    <property type="match status" value="1"/>
</dbReference>
<protein>
    <submittedName>
        <fullName evidence="15">Chloride channel, voltage-sensitive 1b</fullName>
    </submittedName>
</protein>
<feature type="transmembrane region" description="Helical" evidence="14">
    <location>
        <begin position="224"/>
        <end position="243"/>
    </location>
</feature>
<evidence type="ECO:0000256" key="14">
    <source>
        <dbReference type="SAM" id="Phobius"/>
    </source>
</evidence>
<evidence type="ECO:0000313" key="16">
    <source>
        <dbReference type="Proteomes" id="UP000261560"/>
    </source>
</evidence>
<feature type="transmembrane region" description="Helical" evidence="14">
    <location>
        <begin position="376"/>
        <end position="395"/>
    </location>
</feature>
<dbReference type="FunFam" id="3.10.580.10:FF:000032">
    <property type="entry name" value="Chloride channel protein"/>
    <property type="match status" value="1"/>
</dbReference>
<keyword evidence="11" id="KW-0868">Chloride</keyword>
<dbReference type="CDD" id="cd03683">
    <property type="entry name" value="ClC_1_like"/>
    <property type="match status" value="1"/>
</dbReference>
<dbReference type="GeneTree" id="ENSGT00940000157383"/>
<keyword evidence="10" id="KW-0869">Chloride channel</keyword>
<evidence type="ECO:0000256" key="3">
    <source>
        <dbReference type="ARBA" id="ARBA00022692"/>
    </source>
</evidence>
<organism evidence="15 16">
    <name type="scientific">Oryzias melastigma</name>
    <name type="common">Marine medaka</name>
    <dbReference type="NCBI Taxonomy" id="30732"/>
    <lineage>
        <taxon>Eukaryota</taxon>
        <taxon>Metazoa</taxon>
        <taxon>Chordata</taxon>
        <taxon>Craniata</taxon>
        <taxon>Vertebrata</taxon>
        <taxon>Euteleostomi</taxon>
        <taxon>Actinopterygii</taxon>
        <taxon>Neopterygii</taxon>
        <taxon>Teleostei</taxon>
        <taxon>Neoteleostei</taxon>
        <taxon>Acanthomorphata</taxon>
        <taxon>Ovalentaria</taxon>
        <taxon>Atherinomorphae</taxon>
        <taxon>Beloniformes</taxon>
        <taxon>Adrianichthyidae</taxon>
        <taxon>Oryziinae</taxon>
        <taxon>Oryzias</taxon>
    </lineage>
</organism>
<keyword evidence="8" id="KW-0129">CBS domain</keyword>
<accession>A0A3B3DG46</accession>
<feature type="compositionally biased region" description="Basic and acidic residues" evidence="13">
    <location>
        <begin position="851"/>
        <end position="867"/>
    </location>
</feature>
<feature type="transmembrane region" description="Helical" evidence="14">
    <location>
        <begin position="335"/>
        <end position="355"/>
    </location>
</feature>
<dbReference type="Gene3D" id="3.10.580.10">
    <property type="entry name" value="CBS-domain"/>
    <property type="match status" value="2"/>
</dbReference>
<evidence type="ECO:0000256" key="2">
    <source>
        <dbReference type="ARBA" id="ARBA00022448"/>
    </source>
</evidence>
<keyword evidence="4" id="KW-0677">Repeat</keyword>
<evidence type="ECO:0000256" key="7">
    <source>
        <dbReference type="ARBA" id="ARBA00023065"/>
    </source>
</evidence>
<dbReference type="Pfam" id="PF00654">
    <property type="entry name" value="Voltage_CLC"/>
    <property type="match status" value="1"/>
</dbReference>
<comment type="subcellular location">
    <subcellularLocation>
        <location evidence="1">Membrane</location>
        <topology evidence="1">Multi-pass membrane protein</topology>
    </subcellularLocation>
</comment>
<feature type="region of interest" description="Disordered" evidence="13">
    <location>
        <begin position="680"/>
        <end position="739"/>
    </location>
</feature>
<dbReference type="STRING" id="30732.ENSOMEP00000029082"/>
<dbReference type="Ensembl" id="ENSOMET00000032226.1">
    <property type="protein sequence ID" value="ENSOMEP00000029082.1"/>
    <property type="gene ID" value="ENSOMEG00000012527.1"/>
</dbReference>
<evidence type="ECO:0000256" key="12">
    <source>
        <dbReference type="ARBA" id="ARBA00023303"/>
    </source>
</evidence>
<evidence type="ECO:0000256" key="4">
    <source>
        <dbReference type="ARBA" id="ARBA00022737"/>
    </source>
</evidence>
<evidence type="ECO:0000313" key="15">
    <source>
        <dbReference type="Ensembl" id="ENSOMEP00000029082.1"/>
    </source>
</evidence>
<dbReference type="AlphaFoldDB" id="A0A3B3DG46"/>
<dbReference type="SUPFAM" id="SSF54631">
    <property type="entry name" value="CBS-domain pair"/>
    <property type="match status" value="1"/>
</dbReference>
<dbReference type="InterPro" id="IPR014743">
    <property type="entry name" value="Cl-channel_core"/>
</dbReference>